<organism evidence="1 2">
    <name type="scientific">Streptococcus oralis</name>
    <dbReference type="NCBI Taxonomy" id="1303"/>
    <lineage>
        <taxon>Bacteria</taxon>
        <taxon>Bacillati</taxon>
        <taxon>Bacillota</taxon>
        <taxon>Bacilli</taxon>
        <taxon>Lactobacillales</taxon>
        <taxon>Streptococcaceae</taxon>
        <taxon>Streptococcus</taxon>
    </lineage>
</organism>
<name>A0A428ITY6_STROR</name>
<reference evidence="1 2" key="1">
    <citation type="submission" date="2018-11" db="EMBL/GenBank/DDBJ databases">
        <title>Species Designations Belie Phenotypic and Genotypic Heterogeneity in Oral Streptococci.</title>
        <authorList>
            <person name="Velsko I."/>
        </authorList>
    </citation>
    <scope>NUCLEOTIDE SEQUENCE [LARGE SCALE GENOMIC DNA]</scope>
    <source>
        <strain evidence="1 2">BCC05</strain>
    </source>
</reference>
<accession>A0A428ITY6</accession>
<evidence type="ECO:0000313" key="2">
    <source>
        <dbReference type="Proteomes" id="UP000269220"/>
    </source>
</evidence>
<protein>
    <submittedName>
        <fullName evidence="1">Uncharacterized protein</fullName>
    </submittedName>
</protein>
<dbReference type="EMBL" id="RMVN01000008">
    <property type="protein sequence ID" value="RSK21218.1"/>
    <property type="molecule type" value="Genomic_DNA"/>
</dbReference>
<sequence>MTFEINGLDDFSNRLDQLSENAQSVAGTHEYSFTEVFSDEFMIEHTNFSTIDEFLLSSPEKISNAEEFEKADESILDVFVSEQTKFDTWKEMMSAAAQILIMKKLGF</sequence>
<proteinExistence type="predicted"/>
<gene>
    <name evidence="1" type="ORF">D8800_06755</name>
</gene>
<comment type="caution">
    <text evidence="1">The sequence shown here is derived from an EMBL/GenBank/DDBJ whole genome shotgun (WGS) entry which is preliminary data.</text>
</comment>
<dbReference type="Proteomes" id="UP000269220">
    <property type="component" value="Unassembled WGS sequence"/>
</dbReference>
<dbReference type="AlphaFoldDB" id="A0A428ITY6"/>
<evidence type="ECO:0000313" key="1">
    <source>
        <dbReference type="EMBL" id="RSK21218.1"/>
    </source>
</evidence>
<dbReference type="RefSeq" id="WP_125458405.1">
    <property type="nucleotide sequence ID" value="NZ_RMVN01000008.1"/>
</dbReference>